<dbReference type="eggNOG" id="ENOG502QUQ6">
    <property type="taxonomic scope" value="Eukaryota"/>
</dbReference>
<dbReference type="SMR" id="M1A4H5"/>
<dbReference type="InterPro" id="IPR005333">
    <property type="entry name" value="Transcription_factor_TCP"/>
</dbReference>
<keyword evidence="6" id="KW-0539">Nucleus</keyword>
<dbReference type="EnsemblPlants" id="PGSC0003DMT400014572">
    <property type="protein sequence ID" value="PGSC0003DMT400014572"/>
    <property type="gene ID" value="PGSC0003DMG400005705"/>
</dbReference>
<accession>M1A4H5</accession>
<keyword evidence="2" id="KW-0217">Developmental protein</keyword>
<dbReference type="PROSITE" id="PS51369">
    <property type="entry name" value="TCP"/>
    <property type="match status" value="1"/>
</dbReference>
<feature type="region of interest" description="Disordered" evidence="7">
    <location>
        <begin position="74"/>
        <end position="119"/>
    </location>
</feature>
<feature type="domain" description="TCP" evidence="8">
    <location>
        <begin position="105"/>
        <end position="163"/>
    </location>
</feature>
<evidence type="ECO:0000259" key="8">
    <source>
        <dbReference type="PROSITE" id="PS51369"/>
    </source>
</evidence>
<feature type="region of interest" description="Disordered" evidence="7">
    <location>
        <begin position="228"/>
        <end position="261"/>
    </location>
</feature>
<evidence type="ECO:0000256" key="1">
    <source>
        <dbReference type="ARBA" id="ARBA00004123"/>
    </source>
</evidence>
<evidence type="ECO:0000259" key="9">
    <source>
        <dbReference type="PROSITE" id="PS51370"/>
    </source>
</evidence>
<evidence type="ECO:0000256" key="5">
    <source>
        <dbReference type="ARBA" id="ARBA00023163"/>
    </source>
</evidence>
<gene>
    <name evidence="10" type="primary">BRC1A</name>
</gene>
<evidence type="ECO:0000256" key="4">
    <source>
        <dbReference type="ARBA" id="ARBA00023125"/>
    </source>
</evidence>
<evidence type="ECO:0000313" key="11">
    <source>
        <dbReference type="Proteomes" id="UP000011115"/>
    </source>
</evidence>
<dbReference type="GO" id="GO:2000032">
    <property type="term" value="P:regulation of secondary shoot formation"/>
    <property type="evidence" value="ECO:0000318"/>
    <property type="project" value="GO_Central"/>
</dbReference>
<keyword evidence="5" id="KW-0804">Transcription</keyword>
<evidence type="ECO:0000256" key="3">
    <source>
        <dbReference type="ARBA" id="ARBA00023015"/>
    </source>
</evidence>
<feature type="domain" description="R" evidence="9">
    <location>
        <begin position="227"/>
        <end position="244"/>
    </location>
</feature>
<dbReference type="GO" id="GO:0005634">
    <property type="term" value="C:nucleus"/>
    <property type="evidence" value="ECO:0000318"/>
    <property type="project" value="GO_Central"/>
</dbReference>
<dbReference type="Gramene" id="PGSC0003DMT400014572">
    <property type="protein sequence ID" value="PGSC0003DMT400014572"/>
    <property type="gene ID" value="PGSC0003DMG400005705"/>
</dbReference>
<dbReference type="ExpressionAtlas" id="M1A4H5">
    <property type="expression patterns" value="baseline"/>
</dbReference>
<evidence type="ECO:0000313" key="10">
    <source>
        <dbReference type="EnsemblPlants" id="PGSC0003DMT400014572"/>
    </source>
</evidence>
<dbReference type="InterPro" id="IPR017887">
    <property type="entry name" value="TF_TCP_subgr"/>
</dbReference>
<dbReference type="Proteomes" id="UP000011115">
    <property type="component" value="Unassembled WGS sequence"/>
</dbReference>
<keyword evidence="3" id="KW-0805">Transcription regulation</keyword>
<evidence type="ECO:0000256" key="2">
    <source>
        <dbReference type="ARBA" id="ARBA00022473"/>
    </source>
</evidence>
<dbReference type="OMA" id="MQYEPEF"/>
<dbReference type="PROSITE" id="PS51370">
    <property type="entry name" value="R"/>
    <property type="match status" value="1"/>
</dbReference>
<dbReference type="GO" id="GO:0043565">
    <property type="term" value="F:sequence-specific DNA binding"/>
    <property type="evidence" value="ECO:0000318"/>
    <property type="project" value="GO_Central"/>
</dbReference>
<evidence type="ECO:0000256" key="7">
    <source>
        <dbReference type="SAM" id="MobiDB-lite"/>
    </source>
</evidence>
<feature type="compositionally biased region" description="Basic and acidic residues" evidence="7">
    <location>
        <begin position="228"/>
        <end position="240"/>
    </location>
</feature>
<comment type="subcellular location">
    <subcellularLocation>
        <location evidence="1">Nucleus</location>
    </subcellularLocation>
</comment>
<dbReference type="InterPro" id="IPR017888">
    <property type="entry name" value="CYC/TB1_R_domain"/>
</dbReference>
<keyword evidence="4" id="KW-0238">DNA-binding</keyword>
<proteinExistence type="predicted"/>
<name>M1A4H5_SOLTU</name>
<evidence type="ECO:0000256" key="6">
    <source>
        <dbReference type="ARBA" id="ARBA00023242"/>
    </source>
</evidence>
<sequence length="378" mass="42882">MYPSSPNISSSSSFFHINIPSPSMQYEPEFIQYFHDFQFIQPAAYDQNNLDTNITAEEGDHKMEEDELIMKSCKNKKDESTSTTTTIRRKNNKRTTSGTGVGPSKKDRHSKINTAHGPRDRRMRLSLEIARKFFNLQDLLGFDKASKTVEWLLTKSKSAVNDLVQKISKGKCSASTNPNIGVVSSPSESCEVISGVIDESAATNNTHKQQKKKKSIRRAIFHPVVAKESRTEARARARERTKIKKSLNNNNGDQSMAPDEDLTRSLGSWSTTFEDHQSGIQAYNNTNNIMNAVDNFNLVDTSNWSPFMFNYHQINTEISQEVCINLIRLLLLLLLIRSPNIYFYFYSSVAASIDKLPVSWQVMGSLIRARKFYLSLLI</sequence>
<dbReference type="PANTHER" id="PTHR31072">
    <property type="entry name" value="TRANSCRIPTION FACTOR TCP4-RELATED"/>
    <property type="match status" value="1"/>
</dbReference>
<dbReference type="STRING" id="4113.M1A4H5"/>
<protein>
    <submittedName>
        <fullName evidence="10">Uncharacterized protein</fullName>
    </submittedName>
</protein>
<reference evidence="10" key="2">
    <citation type="submission" date="2015-06" db="UniProtKB">
        <authorList>
            <consortium name="EnsemblPlants"/>
        </authorList>
    </citation>
    <scope>IDENTIFICATION</scope>
    <source>
        <strain evidence="10">DM1-3 516 R44</strain>
    </source>
</reference>
<dbReference type="PaxDb" id="4113-PGSC0003DMT400014572"/>
<dbReference type="Pfam" id="PF03634">
    <property type="entry name" value="TCP"/>
    <property type="match status" value="1"/>
</dbReference>
<dbReference type="OrthoDB" id="1896834at2759"/>
<dbReference type="AlphaFoldDB" id="M1A4H5"/>
<keyword evidence="11" id="KW-1185">Reference proteome</keyword>
<organism evidence="10 11">
    <name type="scientific">Solanum tuberosum</name>
    <name type="common">Potato</name>
    <dbReference type="NCBI Taxonomy" id="4113"/>
    <lineage>
        <taxon>Eukaryota</taxon>
        <taxon>Viridiplantae</taxon>
        <taxon>Streptophyta</taxon>
        <taxon>Embryophyta</taxon>
        <taxon>Tracheophyta</taxon>
        <taxon>Spermatophyta</taxon>
        <taxon>Magnoliopsida</taxon>
        <taxon>eudicotyledons</taxon>
        <taxon>Gunneridae</taxon>
        <taxon>Pentapetalae</taxon>
        <taxon>asterids</taxon>
        <taxon>lamiids</taxon>
        <taxon>Solanales</taxon>
        <taxon>Solanaceae</taxon>
        <taxon>Solanoideae</taxon>
        <taxon>Solaneae</taxon>
        <taxon>Solanum</taxon>
    </lineage>
</organism>
<dbReference type="InParanoid" id="M1A4H5"/>
<dbReference type="PANTHER" id="PTHR31072:SF188">
    <property type="entry name" value="TRANSCRIPTION FACTOR TCP12-LIKE"/>
    <property type="match status" value="1"/>
</dbReference>
<dbReference type="GO" id="GO:0003700">
    <property type="term" value="F:DNA-binding transcription factor activity"/>
    <property type="evidence" value="ECO:0000318"/>
    <property type="project" value="GO_Central"/>
</dbReference>
<reference evidence="11" key="1">
    <citation type="journal article" date="2011" name="Nature">
        <title>Genome sequence and analysis of the tuber crop potato.</title>
        <authorList>
            <consortium name="The Potato Genome Sequencing Consortium"/>
        </authorList>
    </citation>
    <scope>NUCLEOTIDE SEQUENCE [LARGE SCALE GENOMIC DNA]</scope>
    <source>
        <strain evidence="11">cv. DM1-3 516 R44</strain>
    </source>
</reference>